<evidence type="ECO:0000313" key="2">
    <source>
        <dbReference type="Proteomes" id="UP001483337"/>
    </source>
</evidence>
<keyword evidence="2" id="KW-1185">Reference proteome</keyword>
<dbReference type="Proteomes" id="UP001483337">
    <property type="component" value="Chromosome"/>
</dbReference>
<dbReference type="EMBL" id="CP150886">
    <property type="protein sequence ID" value="WZB86098.1"/>
    <property type="molecule type" value="Genomic_DNA"/>
</dbReference>
<evidence type="ECO:0008006" key="3">
    <source>
        <dbReference type="Google" id="ProtNLM"/>
    </source>
</evidence>
<reference evidence="1 2" key="1">
    <citation type="submission" date="2024-04" db="EMBL/GenBank/DDBJ databases">
        <title>Okeanomitos corallinicola gen. &amp; sp. nov. (Nostocales, Cyanobacteria), a new toxic marine heterocyst-forming cyanobacterium from a coral reef.</title>
        <authorList>
            <person name="Li H."/>
            <person name="Li R."/>
            <person name="Kang J."/>
            <person name="Hii K.S."/>
            <person name="Mohamed H.F."/>
            <person name="Xu X."/>
            <person name="Luo Z."/>
        </authorList>
    </citation>
    <scope>NUCLEOTIDE SEQUENCE [LARGE SCALE GENOMIC DNA]</scope>
    <source>
        <strain evidence="1 2">TIOX110</strain>
    </source>
</reference>
<organism evidence="1 2">
    <name type="scientific">Okeanomitos corallinicola TIOX110</name>
    <dbReference type="NCBI Taxonomy" id="3133117"/>
    <lineage>
        <taxon>Bacteria</taxon>
        <taxon>Bacillati</taxon>
        <taxon>Cyanobacteriota</taxon>
        <taxon>Cyanophyceae</taxon>
        <taxon>Nostocales</taxon>
        <taxon>Aphanizomenonaceae</taxon>
        <taxon>Okeanomitos</taxon>
    </lineage>
</organism>
<evidence type="ECO:0000313" key="1">
    <source>
        <dbReference type="EMBL" id="WZB86098.1"/>
    </source>
</evidence>
<gene>
    <name evidence="1" type="ORF">WJM97_11815</name>
</gene>
<dbReference type="RefSeq" id="WP_353929014.1">
    <property type="nucleotide sequence ID" value="NZ_CP150886.1"/>
</dbReference>
<protein>
    <recommendedName>
        <fullName evidence="3">CopG family transcriptional regulator</fullName>
    </recommendedName>
</protein>
<name>A0ABZ2URN8_9CYAN</name>
<accession>A0ABZ2URN8</accession>
<sequence length="78" mass="8962">MATREEITIKVPSEIAEAYRQATKEEQEQIQLKFASIMQLKLFNSRQDAVQHLRNMMDEVSKEAQAQGLTPEILDSIL</sequence>
<proteinExistence type="predicted"/>